<reference evidence="1 2" key="1">
    <citation type="submission" date="2024-04" db="EMBL/GenBank/DDBJ databases">
        <authorList>
            <person name="Fracassetti M."/>
        </authorList>
    </citation>
    <scope>NUCLEOTIDE SEQUENCE [LARGE SCALE GENOMIC DNA]</scope>
</reference>
<sequence length="93" mass="10451">MSPSLSPRQCPDRYAFCVGRNLPDKEFCYLRTIKVTPLLPEASVAGSHVIRSPTFLTFRHWEGVSPHTWTYHFAETCGFGKQSLGPGHFDPPS</sequence>
<dbReference type="Proteomes" id="UP001497516">
    <property type="component" value="Chromosome 4"/>
</dbReference>
<evidence type="ECO:0000313" key="2">
    <source>
        <dbReference type="Proteomes" id="UP001497516"/>
    </source>
</evidence>
<dbReference type="AntiFam" id="ANF00025">
    <property type="entry name" value="Antisense to 23S rRNA"/>
</dbReference>
<protein>
    <submittedName>
        <fullName evidence="1">Uncharacterized protein</fullName>
    </submittedName>
</protein>
<organism evidence="1 2">
    <name type="scientific">Linum trigynum</name>
    <dbReference type="NCBI Taxonomy" id="586398"/>
    <lineage>
        <taxon>Eukaryota</taxon>
        <taxon>Viridiplantae</taxon>
        <taxon>Streptophyta</taxon>
        <taxon>Embryophyta</taxon>
        <taxon>Tracheophyta</taxon>
        <taxon>Spermatophyta</taxon>
        <taxon>Magnoliopsida</taxon>
        <taxon>eudicotyledons</taxon>
        <taxon>Gunneridae</taxon>
        <taxon>Pentapetalae</taxon>
        <taxon>rosids</taxon>
        <taxon>fabids</taxon>
        <taxon>Malpighiales</taxon>
        <taxon>Linaceae</taxon>
        <taxon>Linum</taxon>
    </lineage>
</organism>
<dbReference type="AlphaFoldDB" id="A0AAV2E561"/>
<proteinExistence type="predicted"/>
<keyword evidence="2" id="KW-1185">Reference proteome</keyword>
<evidence type="ECO:0000313" key="1">
    <source>
        <dbReference type="EMBL" id="CAL1381051.1"/>
    </source>
</evidence>
<dbReference type="EMBL" id="OZ034817">
    <property type="protein sequence ID" value="CAL1381051.1"/>
    <property type="molecule type" value="Genomic_DNA"/>
</dbReference>
<name>A0AAV2E561_9ROSI</name>
<accession>A0AAV2E561</accession>
<gene>
    <name evidence="1" type="ORF">LTRI10_LOCUS22457</name>
</gene>